<organism evidence="2 3">
    <name type="scientific">Gossypium raimondii</name>
    <name type="common">Peruvian cotton</name>
    <name type="synonym">Gossypium klotzschianum subsp. raimondii</name>
    <dbReference type="NCBI Taxonomy" id="29730"/>
    <lineage>
        <taxon>Eukaryota</taxon>
        <taxon>Viridiplantae</taxon>
        <taxon>Streptophyta</taxon>
        <taxon>Embryophyta</taxon>
        <taxon>Tracheophyta</taxon>
        <taxon>Spermatophyta</taxon>
        <taxon>Magnoliopsida</taxon>
        <taxon>eudicotyledons</taxon>
        <taxon>Gunneridae</taxon>
        <taxon>Pentapetalae</taxon>
        <taxon>rosids</taxon>
        <taxon>malvids</taxon>
        <taxon>Malvales</taxon>
        <taxon>Malvaceae</taxon>
        <taxon>Malvoideae</taxon>
        <taxon>Gossypium</taxon>
    </lineage>
</organism>
<dbReference type="AlphaFoldDB" id="A0A0D2VIN5"/>
<protein>
    <submittedName>
        <fullName evidence="2">Uncharacterized protein</fullName>
    </submittedName>
</protein>
<sequence length="90" mass="10420">MSEVAWKAKRTRSRTSNGLLKPKKQKTSMAFSRSGDKTQRNEDFEPEPESDIKDLEEEDLSEDDLLDDYGSSCRYEGYYGFDAFGKRGYM</sequence>
<evidence type="ECO:0000313" key="3">
    <source>
        <dbReference type="Proteomes" id="UP000032304"/>
    </source>
</evidence>
<feature type="region of interest" description="Disordered" evidence="1">
    <location>
        <begin position="1"/>
        <end position="67"/>
    </location>
</feature>
<dbReference type="Gramene" id="KJB83666">
    <property type="protein sequence ID" value="KJB83666"/>
    <property type="gene ID" value="B456_013G257300"/>
</dbReference>
<dbReference type="EMBL" id="CM001752">
    <property type="protein sequence ID" value="KJB83666.1"/>
    <property type="molecule type" value="Genomic_DNA"/>
</dbReference>
<gene>
    <name evidence="2" type="ORF">B456_013G257300</name>
</gene>
<evidence type="ECO:0000313" key="2">
    <source>
        <dbReference type="EMBL" id="KJB83666.1"/>
    </source>
</evidence>
<reference evidence="2 3" key="1">
    <citation type="journal article" date="2012" name="Nature">
        <title>Repeated polyploidization of Gossypium genomes and the evolution of spinnable cotton fibres.</title>
        <authorList>
            <person name="Paterson A.H."/>
            <person name="Wendel J.F."/>
            <person name="Gundlach H."/>
            <person name="Guo H."/>
            <person name="Jenkins J."/>
            <person name="Jin D."/>
            <person name="Llewellyn D."/>
            <person name="Showmaker K.C."/>
            <person name="Shu S."/>
            <person name="Udall J."/>
            <person name="Yoo M.J."/>
            <person name="Byers R."/>
            <person name="Chen W."/>
            <person name="Doron-Faigenboim A."/>
            <person name="Duke M.V."/>
            <person name="Gong L."/>
            <person name="Grimwood J."/>
            <person name="Grover C."/>
            <person name="Grupp K."/>
            <person name="Hu G."/>
            <person name="Lee T.H."/>
            <person name="Li J."/>
            <person name="Lin L."/>
            <person name="Liu T."/>
            <person name="Marler B.S."/>
            <person name="Page J.T."/>
            <person name="Roberts A.W."/>
            <person name="Romanel E."/>
            <person name="Sanders W.S."/>
            <person name="Szadkowski E."/>
            <person name="Tan X."/>
            <person name="Tang H."/>
            <person name="Xu C."/>
            <person name="Wang J."/>
            <person name="Wang Z."/>
            <person name="Zhang D."/>
            <person name="Zhang L."/>
            <person name="Ashrafi H."/>
            <person name="Bedon F."/>
            <person name="Bowers J.E."/>
            <person name="Brubaker C.L."/>
            <person name="Chee P.W."/>
            <person name="Das S."/>
            <person name="Gingle A.R."/>
            <person name="Haigler C.H."/>
            <person name="Harker D."/>
            <person name="Hoffmann L.V."/>
            <person name="Hovav R."/>
            <person name="Jones D.C."/>
            <person name="Lemke C."/>
            <person name="Mansoor S."/>
            <person name="ur Rahman M."/>
            <person name="Rainville L.N."/>
            <person name="Rambani A."/>
            <person name="Reddy U.K."/>
            <person name="Rong J.K."/>
            <person name="Saranga Y."/>
            <person name="Scheffler B.E."/>
            <person name="Scheffler J.A."/>
            <person name="Stelly D.M."/>
            <person name="Triplett B.A."/>
            <person name="Van Deynze A."/>
            <person name="Vaslin M.F."/>
            <person name="Waghmare V.N."/>
            <person name="Walford S.A."/>
            <person name="Wright R.J."/>
            <person name="Zaki E.A."/>
            <person name="Zhang T."/>
            <person name="Dennis E.S."/>
            <person name="Mayer K.F."/>
            <person name="Peterson D.G."/>
            <person name="Rokhsar D.S."/>
            <person name="Wang X."/>
            <person name="Schmutz J."/>
        </authorList>
    </citation>
    <scope>NUCLEOTIDE SEQUENCE [LARGE SCALE GENOMIC DNA]</scope>
</reference>
<name>A0A0D2VIN5_GOSRA</name>
<feature type="compositionally biased region" description="Basic and acidic residues" evidence="1">
    <location>
        <begin position="34"/>
        <end position="43"/>
    </location>
</feature>
<feature type="compositionally biased region" description="Acidic residues" evidence="1">
    <location>
        <begin position="44"/>
        <end position="67"/>
    </location>
</feature>
<keyword evidence="3" id="KW-1185">Reference proteome</keyword>
<accession>A0A0D2VIN5</accession>
<dbReference type="Proteomes" id="UP000032304">
    <property type="component" value="Chromosome 13"/>
</dbReference>
<evidence type="ECO:0000256" key="1">
    <source>
        <dbReference type="SAM" id="MobiDB-lite"/>
    </source>
</evidence>
<proteinExistence type="predicted"/>